<sequence>MKVYTVGTSKKNAEEFFGILKKADIEKIIDIRLNNRSQLLGFSKGQDLKYLCEKCHGIKYEYVPLLAPTKEFLKKYQKDKDWSFYEAKFLRILESRPTIDIFQKTCGDVKNVCLLCSEPTPQHCHRRLVAEYIANHMDNVEIIHL</sequence>
<comment type="caution">
    <text evidence="1">The sequence shown here is derived from an EMBL/GenBank/DDBJ whole genome shotgun (WGS) entry which is preliminary data.</text>
</comment>
<gene>
    <name evidence="1" type="ORF">COS11_02465</name>
</gene>
<dbReference type="AlphaFoldDB" id="A0A2M7E9H9"/>
<name>A0A2M7E9H9_9BACT</name>
<proteinExistence type="predicted"/>
<dbReference type="PANTHER" id="PTHR39337:SF1">
    <property type="entry name" value="BLR5642 PROTEIN"/>
    <property type="match status" value="1"/>
</dbReference>
<evidence type="ECO:0008006" key="3">
    <source>
        <dbReference type="Google" id="ProtNLM"/>
    </source>
</evidence>
<reference evidence="2" key="1">
    <citation type="submission" date="2017-09" db="EMBL/GenBank/DDBJ databases">
        <title>Depth-based differentiation of microbial function through sediment-hosted aquifers and enrichment of novel symbionts in the deep terrestrial subsurface.</title>
        <authorList>
            <person name="Probst A.J."/>
            <person name="Ladd B."/>
            <person name="Jarett J.K."/>
            <person name="Geller-Mcgrath D.E."/>
            <person name="Sieber C.M.K."/>
            <person name="Emerson J.B."/>
            <person name="Anantharaman K."/>
            <person name="Thomas B.C."/>
            <person name="Malmstrom R."/>
            <person name="Stieglmeier M."/>
            <person name="Klingl A."/>
            <person name="Woyke T."/>
            <person name="Ryan C.M."/>
            <person name="Banfield J.F."/>
        </authorList>
    </citation>
    <scope>NUCLEOTIDE SEQUENCE [LARGE SCALE GENOMIC DNA]</scope>
</reference>
<evidence type="ECO:0000313" key="1">
    <source>
        <dbReference type="EMBL" id="PIV64383.1"/>
    </source>
</evidence>
<organism evidence="1 2">
    <name type="scientific">bacterium (Candidatus Ratteibacteria) CG01_land_8_20_14_3_00_40_19</name>
    <dbReference type="NCBI Taxonomy" id="2014290"/>
    <lineage>
        <taxon>Bacteria</taxon>
        <taxon>Candidatus Ratteibacteria</taxon>
    </lineage>
</organism>
<dbReference type="Pfam" id="PF04343">
    <property type="entry name" value="DUF488"/>
    <property type="match status" value="1"/>
</dbReference>
<dbReference type="InterPro" id="IPR007438">
    <property type="entry name" value="DUF488"/>
</dbReference>
<dbReference type="PANTHER" id="PTHR39337">
    <property type="entry name" value="BLR5642 PROTEIN"/>
    <property type="match status" value="1"/>
</dbReference>
<dbReference type="EMBL" id="PETL01000122">
    <property type="protein sequence ID" value="PIV64383.1"/>
    <property type="molecule type" value="Genomic_DNA"/>
</dbReference>
<evidence type="ECO:0000313" key="2">
    <source>
        <dbReference type="Proteomes" id="UP000228886"/>
    </source>
</evidence>
<accession>A0A2M7E9H9</accession>
<dbReference type="Proteomes" id="UP000228886">
    <property type="component" value="Unassembled WGS sequence"/>
</dbReference>
<protein>
    <recommendedName>
        <fullName evidence="3">DUF488 domain-containing protein</fullName>
    </recommendedName>
</protein>